<keyword evidence="2" id="KW-1185">Reference proteome</keyword>
<dbReference type="eggNOG" id="COG0236">
    <property type="taxonomic scope" value="Bacteria"/>
</dbReference>
<proteinExistence type="predicted"/>
<dbReference type="STRING" id="1430440.MGMSRv2__4210"/>
<sequence length="81" mass="8672">MKPEQLESLRAVFRDTLGLETGAAVDDLAYRALPAWDSIGHMRLVAAIETAFDVMLDTDEVIDLSSFAKAAAIVGRHLGGA</sequence>
<reference evidence="1 2" key="1">
    <citation type="journal article" date="2014" name="Genome Announc.">
        <title>Complete genome sequence of Magnetospirillum gryphiswaldense MSR-1.</title>
        <authorList>
            <person name="Wang X."/>
            <person name="Wang Q."/>
            <person name="Zhang W."/>
            <person name="Wang Y."/>
            <person name="Li L."/>
            <person name="Wen T."/>
            <person name="Zhang T."/>
            <person name="Zhang Y."/>
            <person name="Xu J."/>
            <person name="Hu J."/>
            <person name="Li S."/>
            <person name="Liu L."/>
            <person name="Liu J."/>
            <person name="Jiang W."/>
            <person name="Tian J."/>
            <person name="Li Y."/>
            <person name="Schuler D."/>
            <person name="Wang L."/>
            <person name="Li J."/>
        </authorList>
    </citation>
    <scope>NUCLEOTIDE SEQUENCE [LARGE SCALE GENOMIC DNA]</scope>
    <source>
        <strain evidence="2">DSM 6361 / JCM 21280 / NBRC 15271 / MSR-1</strain>
    </source>
</reference>
<evidence type="ECO:0000313" key="2">
    <source>
        <dbReference type="Proteomes" id="UP000018922"/>
    </source>
</evidence>
<dbReference type="Gene3D" id="1.10.1200.10">
    <property type="entry name" value="ACP-like"/>
    <property type="match status" value="1"/>
</dbReference>
<protein>
    <submittedName>
        <fullName evidence="1">Acyl carrier protein</fullName>
    </submittedName>
</protein>
<evidence type="ECO:0000313" key="1">
    <source>
        <dbReference type="EMBL" id="CDL01425.1"/>
    </source>
</evidence>
<organism evidence="1 2">
    <name type="scientific">Magnetospirillum gryphiswaldense (strain DSM 6361 / JCM 21280 / NBRC 15271 / MSR-1)</name>
    <dbReference type="NCBI Taxonomy" id="431944"/>
    <lineage>
        <taxon>Bacteria</taxon>
        <taxon>Pseudomonadati</taxon>
        <taxon>Pseudomonadota</taxon>
        <taxon>Alphaproteobacteria</taxon>
        <taxon>Rhodospirillales</taxon>
        <taxon>Rhodospirillaceae</taxon>
        <taxon>Magnetospirillum</taxon>
    </lineage>
</organism>
<dbReference type="InterPro" id="IPR036736">
    <property type="entry name" value="ACP-like_sf"/>
</dbReference>
<dbReference type="AlphaFoldDB" id="V6F7D0"/>
<dbReference type="Proteomes" id="UP000018922">
    <property type="component" value="Chromosome I"/>
</dbReference>
<name>V6F7D0_MAGGM</name>
<dbReference type="HOGENOM" id="CLU_108696_20_1_5"/>
<accession>V6F7D0</accession>
<dbReference type="KEGG" id="mgy:MGMSRv2__4210"/>
<gene>
    <name evidence="1" type="ordered locus">MGMSRv2__4210</name>
</gene>
<dbReference type="SUPFAM" id="SSF47336">
    <property type="entry name" value="ACP-like"/>
    <property type="match status" value="1"/>
</dbReference>
<dbReference type="EMBL" id="HG794546">
    <property type="protein sequence ID" value="CDL01425.1"/>
    <property type="molecule type" value="Genomic_DNA"/>
</dbReference>